<dbReference type="GO" id="GO:0106335">
    <property type="term" value="F:tRNA (5-carboxymethyluridine(34)-5-O)-methyltransferase activity"/>
    <property type="evidence" value="ECO:0007669"/>
    <property type="project" value="TreeGrafter"/>
</dbReference>
<proteinExistence type="predicted"/>
<dbReference type="InterPro" id="IPR051422">
    <property type="entry name" value="AlkB_tRNA_MeTrf/Diox"/>
</dbReference>
<keyword evidence="5" id="KW-1185">Reference proteome</keyword>
<evidence type="ECO:0000259" key="3">
    <source>
        <dbReference type="Pfam" id="PF08241"/>
    </source>
</evidence>
<dbReference type="InterPro" id="IPR013216">
    <property type="entry name" value="Methyltransf_11"/>
</dbReference>
<dbReference type="GO" id="GO:0002098">
    <property type="term" value="P:tRNA wobble uridine modification"/>
    <property type="evidence" value="ECO:0007669"/>
    <property type="project" value="TreeGrafter"/>
</dbReference>
<dbReference type="SUPFAM" id="SSF53335">
    <property type="entry name" value="S-adenosyl-L-methionine-dependent methyltransferases"/>
    <property type="match status" value="1"/>
</dbReference>
<dbReference type="GO" id="GO:0005634">
    <property type="term" value="C:nucleus"/>
    <property type="evidence" value="ECO:0007669"/>
    <property type="project" value="TreeGrafter"/>
</dbReference>
<evidence type="ECO:0000313" key="4">
    <source>
        <dbReference type="EMBL" id="RKP00826.1"/>
    </source>
</evidence>
<evidence type="ECO:0000256" key="1">
    <source>
        <dbReference type="ARBA" id="ARBA00022603"/>
    </source>
</evidence>
<evidence type="ECO:0000256" key="2">
    <source>
        <dbReference type="ARBA" id="ARBA00022679"/>
    </source>
</evidence>
<dbReference type="Proteomes" id="UP000274922">
    <property type="component" value="Unassembled WGS sequence"/>
</dbReference>
<dbReference type="PANTHER" id="PTHR13069:SF21">
    <property type="entry name" value="ALKYLATED DNA REPAIR PROTEIN ALKB HOMOLOG 8"/>
    <property type="match status" value="1"/>
</dbReference>
<name>A0A4P9X6K7_9FUNG</name>
<dbReference type="PANTHER" id="PTHR13069">
    <property type="entry name" value="ALKYLATED DNA REPAIR PROTEIN ALKB HOMOLOG 8"/>
    <property type="match status" value="1"/>
</dbReference>
<organism evidence="4 5">
    <name type="scientific">Caulochytrium protostelioides</name>
    <dbReference type="NCBI Taxonomy" id="1555241"/>
    <lineage>
        <taxon>Eukaryota</taxon>
        <taxon>Fungi</taxon>
        <taxon>Fungi incertae sedis</taxon>
        <taxon>Chytridiomycota</taxon>
        <taxon>Chytridiomycota incertae sedis</taxon>
        <taxon>Chytridiomycetes</taxon>
        <taxon>Caulochytriales</taxon>
        <taxon>Caulochytriaceae</taxon>
        <taxon>Caulochytrium</taxon>
    </lineage>
</organism>
<dbReference type="GO" id="GO:0005737">
    <property type="term" value="C:cytoplasm"/>
    <property type="evidence" value="ECO:0007669"/>
    <property type="project" value="TreeGrafter"/>
</dbReference>
<dbReference type="EMBL" id="ML014197">
    <property type="protein sequence ID" value="RKP00826.1"/>
    <property type="molecule type" value="Genomic_DNA"/>
</dbReference>
<dbReference type="Gene3D" id="3.40.50.150">
    <property type="entry name" value="Vaccinia Virus protein VP39"/>
    <property type="match status" value="1"/>
</dbReference>
<dbReference type="InterPro" id="IPR029063">
    <property type="entry name" value="SAM-dependent_MTases_sf"/>
</dbReference>
<dbReference type="Pfam" id="PF08241">
    <property type="entry name" value="Methyltransf_11"/>
    <property type="match status" value="1"/>
</dbReference>
<dbReference type="GO" id="GO:0030488">
    <property type="term" value="P:tRNA methylation"/>
    <property type="evidence" value="ECO:0007669"/>
    <property type="project" value="TreeGrafter"/>
</dbReference>
<protein>
    <recommendedName>
        <fullName evidence="3">Methyltransferase type 11 domain-containing protein</fullName>
    </recommendedName>
</protein>
<keyword evidence="2" id="KW-0808">Transferase</keyword>
<evidence type="ECO:0000313" key="5">
    <source>
        <dbReference type="Proteomes" id="UP000274922"/>
    </source>
</evidence>
<feature type="domain" description="Methyltransferase type 11" evidence="3">
    <location>
        <begin position="74"/>
        <end position="162"/>
    </location>
</feature>
<dbReference type="STRING" id="1555241.A0A4P9X6K7"/>
<dbReference type="GO" id="GO:0000049">
    <property type="term" value="F:tRNA binding"/>
    <property type="evidence" value="ECO:0007669"/>
    <property type="project" value="TreeGrafter"/>
</dbReference>
<reference evidence="5" key="1">
    <citation type="journal article" date="2018" name="Nat. Microbiol.">
        <title>Leveraging single-cell genomics to expand the fungal tree of life.</title>
        <authorList>
            <person name="Ahrendt S.R."/>
            <person name="Quandt C.A."/>
            <person name="Ciobanu D."/>
            <person name="Clum A."/>
            <person name="Salamov A."/>
            <person name="Andreopoulos B."/>
            <person name="Cheng J.F."/>
            <person name="Woyke T."/>
            <person name="Pelin A."/>
            <person name="Henrissat B."/>
            <person name="Reynolds N.K."/>
            <person name="Benny G.L."/>
            <person name="Smith M.E."/>
            <person name="James T.Y."/>
            <person name="Grigoriev I.V."/>
        </authorList>
    </citation>
    <scope>NUCLEOTIDE SEQUENCE [LARGE SCALE GENOMIC DNA]</scope>
    <source>
        <strain evidence="5">ATCC 52028</strain>
    </source>
</reference>
<gene>
    <name evidence="4" type="ORF">CXG81DRAFT_12788</name>
</gene>
<accession>A0A4P9X6K7</accession>
<dbReference type="AlphaFoldDB" id="A0A4P9X6K7"/>
<dbReference type="GO" id="GO:0008757">
    <property type="term" value="F:S-adenosylmethionine-dependent methyltransferase activity"/>
    <property type="evidence" value="ECO:0007669"/>
    <property type="project" value="InterPro"/>
</dbReference>
<keyword evidence="1" id="KW-0489">Methyltransferase</keyword>
<dbReference type="OrthoDB" id="271595at2759"/>
<sequence length="247" mass="28056">MIARVSDQFPWGPVRIRIESWRCCRLTDPARFEQDHVHHVYDAIAEHFSDTRYKGWPVVEDYIAALPIGSIVGDIGCGNGKYMGPYDHLAFLGCDRSGALMRIAHERGHDVQIADGLCLPYRSCVLDHALSIAVIHHFATPERRRAALAEIARVLRPGGTALVFAWALEQVSRKRAFAVQDNLVTWKTTARQSRKAANDRTASTYERFYHMFVQGELQALAAEVPALDVIRDGYDRDNWWVVVRRRA</sequence>